<proteinExistence type="inferred from homology"/>
<evidence type="ECO:0000256" key="11">
    <source>
        <dbReference type="ARBA" id="ARBA00023237"/>
    </source>
</evidence>
<keyword evidence="11 12" id="KW-0998">Cell outer membrane</keyword>
<evidence type="ECO:0000256" key="5">
    <source>
        <dbReference type="ARBA" id="ARBA00022692"/>
    </source>
</evidence>
<dbReference type="InterPro" id="IPR039426">
    <property type="entry name" value="TonB-dep_rcpt-like"/>
</dbReference>
<dbReference type="GO" id="GO:0015344">
    <property type="term" value="F:siderophore uptake transmembrane transporter activity"/>
    <property type="evidence" value="ECO:0007669"/>
    <property type="project" value="TreeGrafter"/>
</dbReference>
<feature type="domain" description="TonB-dependent receptor-like beta-barrel" evidence="14">
    <location>
        <begin position="6"/>
        <end position="67"/>
    </location>
</feature>
<dbReference type="GO" id="GO:0009279">
    <property type="term" value="C:cell outer membrane"/>
    <property type="evidence" value="ECO:0007669"/>
    <property type="project" value="UniProtKB-SubCell"/>
</dbReference>
<name>A0A7V8JM38_STEMA</name>
<protein>
    <submittedName>
        <fullName evidence="15">Ferrichrome outer membrane transporter/phage receptor</fullName>
    </submittedName>
</protein>
<dbReference type="SUPFAM" id="SSF56935">
    <property type="entry name" value="Porins"/>
    <property type="match status" value="1"/>
</dbReference>
<keyword evidence="6" id="KW-0732">Signal</keyword>
<dbReference type="InterPro" id="IPR010917">
    <property type="entry name" value="TonB_rcpt_CS"/>
</dbReference>
<comment type="subcellular location">
    <subcellularLocation>
        <location evidence="1 12">Cell outer membrane</location>
        <topology evidence="1 12">Multi-pass membrane protein</topology>
    </subcellularLocation>
</comment>
<keyword evidence="3 12" id="KW-1134">Transmembrane beta strand</keyword>
<evidence type="ECO:0000256" key="2">
    <source>
        <dbReference type="ARBA" id="ARBA00022448"/>
    </source>
</evidence>
<dbReference type="PANTHER" id="PTHR32552:SF89">
    <property type="entry name" value="CATECHOLATE SIDEROPHORE RECEPTOR FIU"/>
    <property type="match status" value="1"/>
</dbReference>
<keyword evidence="10 12" id="KW-0472">Membrane</keyword>
<evidence type="ECO:0000256" key="3">
    <source>
        <dbReference type="ARBA" id="ARBA00022452"/>
    </source>
</evidence>
<dbReference type="AlphaFoldDB" id="A0A7V8JM38"/>
<keyword evidence="4" id="KW-0410">Iron transport</keyword>
<evidence type="ECO:0000256" key="6">
    <source>
        <dbReference type="ARBA" id="ARBA00022729"/>
    </source>
</evidence>
<evidence type="ECO:0000256" key="9">
    <source>
        <dbReference type="ARBA" id="ARBA00023077"/>
    </source>
</evidence>
<feature type="short sequence motif" description="TonB C-terminal box" evidence="13">
    <location>
        <begin position="92"/>
        <end position="109"/>
    </location>
</feature>
<keyword evidence="5 12" id="KW-0812">Transmembrane</keyword>
<gene>
    <name evidence="15" type="primary">fhuA_2</name>
    <name evidence="15" type="ORF">GAK31_01146</name>
</gene>
<comment type="similarity">
    <text evidence="12">Belongs to the TonB-dependent receptor family.</text>
</comment>
<evidence type="ECO:0000256" key="4">
    <source>
        <dbReference type="ARBA" id="ARBA00022496"/>
    </source>
</evidence>
<evidence type="ECO:0000313" key="16">
    <source>
        <dbReference type="Proteomes" id="UP000487117"/>
    </source>
</evidence>
<evidence type="ECO:0000256" key="13">
    <source>
        <dbReference type="PROSITE-ProRule" id="PRU10144"/>
    </source>
</evidence>
<dbReference type="Gene3D" id="2.40.170.20">
    <property type="entry name" value="TonB-dependent receptor, beta-barrel domain"/>
    <property type="match status" value="1"/>
</dbReference>
<keyword evidence="2 12" id="KW-0813">Transport</keyword>
<keyword evidence="15" id="KW-0675">Receptor</keyword>
<dbReference type="InterPro" id="IPR036942">
    <property type="entry name" value="Beta-barrel_TonB_sf"/>
</dbReference>
<dbReference type="Proteomes" id="UP000487117">
    <property type="component" value="Unassembled WGS sequence"/>
</dbReference>
<evidence type="ECO:0000256" key="7">
    <source>
        <dbReference type="ARBA" id="ARBA00023004"/>
    </source>
</evidence>
<dbReference type="PANTHER" id="PTHR32552">
    <property type="entry name" value="FERRICHROME IRON RECEPTOR-RELATED"/>
    <property type="match status" value="1"/>
</dbReference>
<accession>A0A7V8JM38</accession>
<keyword evidence="8" id="KW-0406">Ion transport</keyword>
<reference evidence="16" key="1">
    <citation type="journal article" date="2020" name="MBio">
        <title>Horizontal gene transfer to a defensive symbiont with a reduced genome amongst a multipartite beetle microbiome.</title>
        <authorList>
            <person name="Waterworth S.C."/>
            <person name="Florez L.V."/>
            <person name="Rees E.R."/>
            <person name="Hertweck C."/>
            <person name="Kaltenpoth M."/>
            <person name="Kwan J.C."/>
        </authorList>
    </citation>
    <scope>NUCLEOTIDE SEQUENCE [LARGE SCALE GENOMIC DNA]</scope>
</reference>
<organism evidence="15 16">
    <name type="scientific">Stenotrophomonas maltophilia</name>
    <name type="common">Pseudomonas maltophilia</name>
    <name type="synonym">Xanthomonas maltophilia</name>
    <dbReference type="NCBI Taxonomy" id="40324"/>
    <lineage>
        <taxon>Bacteria</taxon>
        <taxon>Pseudomonadati</taxon>
        <taxon>Pseudomonadota</taxon>
        <taxon>Gammaproteobacteria</taxon>
        <taxon>Lysobacterales</taxon>
        <taxon>Lysobacteraceae</taxon>
        <taxon>Stenotrophomonas</taxon>
        <taxon>Stenotrophomonas maltophilia group</taxon>
    </lineage>
</organism>
<evidence type="ECO:0000259" key="14">
    <source>
        <dbReference type="Pfam" id="PF00593"/>
    </source>
</evidence>
<dbReference type="PROSITE" id="PS01156">
    <property type="entry name" value="TONB_DEPENDENT_REC_2"/>
    <property type="match status" value="1"/>
</dbReference>
<keyword evidence="9" id="KW-0798">TonB box</keyword>
<comment type="caution">
    <text evidence="15">The sequence shown here is derived from an EMBL/GenBank/DDBJ whole genome shotgun (WGS) entry which is preliminary data.</text>
</comment>
<evidence type="ECO:0000256" key="12">
    <source>
        <dbReference type="PROSITE-ProRule" id="PRU01360"/>
    </source>
</evidence>
<dbReference type="Pfam" id="PF00593">
    <property type="entry name" value="TonB_dep_Rec_b-barrel"/>
    <property type="match status" value="1"/>
</dbReference>
<dbReference type="PROSITE" id="PS52016">
    <property type="entry name" value="TONB_DEPENDENT_REC_3"/>
    <property type="match status" value="1"/>
</dbReference>
<evidence type="ECO:0000256" key="1">
    <source>
        <dbReference type="ARBA" id="ARBA00004571"/>
    </source>
</evidence>
<evidence type="ECO:0000256" key="8">
    <source>
        <dbReference type="ARBA" id="ARBA00023065"/>
    </source>
</evidence>
<sequence length="109" mass="11817">MFASTLAWTPGPWDLRLSANHVGKRYVTYTNDVSVPSYWLLNASVAYDVGKLGPAQNLTLALNLTNLADKQYLAAINTNGTYAADPIRTLATTQVGAPRQVMATATVRF</sequence>
<keyword evidence="7" id="KW-0408">Iron</keyword>
<dbReference type="EMBL" id="WNDS01000002">
    <property type="protein sequence ID" value="KAF1015671.1"/>
    <property type="molecule type" value="Genomic_DNA"/>
</dbReference>
<evidence type="ECO:0000256" key="10">
    <source>
        <dbReference type="ARBA" id="ARBA00023136"/>
    </source>
</evidence>
<dbReference type="InterPro" id="IPR000531">
    <property type="entry name" value="Beta-barrel_TonB"/>
</dbReference>
<evidence type="ECO:0000313" key="15">
    <source>
        <dbReference type="EMBL" id="KAF1015671.1"/>
    </source>
</evidence>